<accession>A0A2P2LSK4</accession>
<dbReference type="AlphaFoldDB" id="A0A2P2LSK4"/>
<reference evidence="2" key="1">
    <citation type="submission" date="2018-02" db="EMBL/GenBank/DDBJ databases">
        <title>Rhizophora mucronata_Transcriptome.</title>
        <authorList>
            <person name="Meera S.P."/>
            <person name="Sreeshan A."/>
            <person name="Augustine A."/>
        </authorList>
    </citation>
    <scope>NUCLEOTIDE SEQUENCE</scope>
    <source>
        <tissue evidence="2">Leaf</tissue>
    </source>
</reference>
<sequence length="34" mass="3711">MGAQSSKQTGLLGALNFLVFLFELPCVFLTEKHA</sequence>
<dbReference type="EMBL" id="GGEC01040474">
    <property type="protein sequence ID" value="MBX20958.1"/>
    <property type="molecule type" value="Transcribed_RNA"/>
</dbReference>
<proteinExistence type="predicted"/>
<feature type="transmembrane region" description="Helical" evidence="1">
    <location>
        <begin position="12"/>
        <end position="30"/>
    </location>
</feature>
<organism evidence="2">
    <name type="scientific">Rhizophora mucronata</name>
    <name type="common">Asiatic mangrove</name>
    <dbReference type="NCBI Taxonomy" id="61149"/>
    <lineage>
        <taxon>Eukaryota</taxon>
        <taxon>Viridiplantae</taxon>
        <taxon>Streptophyta</taxon>
        <taxon>Embryophyta</taxon>
        <taxon>Tracheophyta</taxon>
        <taxon>Spermatophyta</taxon>
        <taxon>Magnoliopsida</taxon>
        <taxon>eudicotyledons</taxon>
        <taxon>Gunneridae</taxon>
        <taxon>Pentapetalae</taxon>
        <taxon>rosids</taxon>
        <taxon>fabids</taxon>
        <taxon>Malpighiales</taxon>
        <taxon>Rhizophoraceae</taxon>
        <taxon>Rhizophora</taxon>
    </lineage>
</organism>
<keyword evidence="1" id="KW-0812">Transmembrane</keyword>
<protein>
    <submittedName>
        <fullName evidence="2">Uncharacterized protein</fullName>
    </submittedName>
</protein>
<keyword evidence="1" id="KW-0472">Membrane</keyword>
<name>A0A2P2LSK4_RHIMU</name>
<keyword evidence="1" id="KW-1133">Transmembrane helix</keyword>
<evidence type="ECO:0000256" key="1">
    <source>
        <dbReference type="SAM" id="Phobius"/>
    </source>
</evidence>
<evidence type="ECO:0000313" key="2">
    <source>
        <dbReference type="EMBL" id="MBX20958.1"/>
    </source>
</evidence>